<evidence type="ECO:0000313" key="9">
    <source>
        <dbReference type="Proteomes" id="UP000015105"/>
    </source>
</evidence>
<dbReference type="GO" id="GO:0050793">
    <property type="term" value="P:regulation of developmental process"/>
    <property type="evidence" value="ECO:0007669"/>
    <property type="project" value="UniProtKB-ARBA"/>
</dbReference>
<feature type="domain" description="K-box" evidence="7">
    <location>
        <begin position="87"/>
        <end position="146"/>
    </location>
</feature>
<dbReference type="AlphaFoldDB" id="A0A453ILN8"/>
<dbReference type="Proteomes" id="UP000015105">
    <property type="component" value="Chromosome 4D"/>
</dbReference>
<evidence type="ECO:0000256" key="5">
    <source>
        <dbReference type="ARBA" id="ARBA00023242"/>
    </source>
</evidence>
<dbReference type="PROSITE" id="PS50066">
    <property type="entry name" value="MADS_BOX_2"/>
    <property type="match status" value="1"/>
</dbReference>
<organism evidence="8 9">
    <name type="scientific">Aegilops tauschii subsp. strangulata</name>
    <name type="common">Goatgrass</name>
    <dbReference type="NCBI Taxonomy" id="200361"/>
    <lineage>
        <taxon>Eukaryota</taxon>
        <taxon>Viridiplantae</taxon>
        <taxon>Streptophyta</taxon>
        <taxon>Embryophyta</taxon>
        <taxon>Tracheophyta</taxon>
        <taxon>Spermatophyta</taxon>
        <taxon>Magnoliopsida</taxon>
        <taxon>Liliopsida</taxon>
        <taxon>Poales</taxon>
        <taxon>Poaceae</taxon>
        <taxon>BOP clade</taxon>
        <taxon>Pooideae</taxon>
        <taxon>Triticodae</taxon>
        <taxon>Triticeae</taxon>
        <taxon>Triticinae</taxon>
        <taxon>Aegilops</taxon>
    </lineage>
</organism>
<comment type="subcellular location">
    <subcellularLocation>
        <location evidence="1">Nucleus</location>
    </subcellularLocation>
</comment>
<evidence type="ECO:0000259" key="6">
    <source>
        <dbReference type="PROSITE" id="PS50066"/>
    </source>
</evidence>
<dbReference type="GO" id="GO:0003700">
    <property type="term" value="F:DNA-binding transcription factor activity"/>
    <property type="evidence" value="ECO:0007669"/>
    <property type="project" value="InterPro"/>
</dbReference>
<evidence type="ECO:0000256" key="2">
    <source>
        <dbReference type="ARBA" id="ARBA00023015"/>
    </source>
</evidence>
<keyword evidence="9" id="KW-1185">Reference proteome</keyword>
<dbReference type="Pfam" id="PF00319">
    <property type="entry name" value="SRF-TF"/>
    <property type="match status" value="1"/>
</dbReference>
<dbReference type="FunFam" id="3.40.1810.10:FF:000008">
    <property type="entry name" value="MADS-box transcription factor 1"/>
    <property type="match status" value="1"/>
</dbReference>
<keyword evidence="5" id="KW-0539">Nucleus</keyword>
<dbReference type="EnsemblPlants" id="AET4Gv20607600.10">
    <property type="protein sequence ID" value="AET4Gv20607600.10"/>
    <property type="gene ID" value="AET4Gv20607600"/>
</dbReference>
<dbReference type="PRINTS" id="PR00404">
    <property type="entry name" value="MADSDOMAIN"/>
</dbReference>
<dbReference type="PANTHER" id="PTHR48019">
    <property type="entry name" value="SERUM RESPONSE FACTOR HOMOLOG"/>
    <property type="match status" value="1"/>
</dbReference>
<evidence type="ECO:0000256" key="3">
    <source>
        <dbReference type="ARBA" id="ARBA00023125"/>
    </source>
</evidence>
<dbReference type="SUPFAM" id="SSF55455">
    <property type="entry name" value="SRF-like"/>
    <property type="match status" value="1"/>
</dbReference>
<dbReference type="InterPro" id="IPR036879">
    <property type="entry name" value="TF_MADSbox_sf"/>
</dbReference>
<reference evidence="9" key="1">
    <citation type="journal article" date="2014" name="Science">
        <title>Ancient hybridizations among the ancestral genomes of bread wheat.</title>
        <authorList>
            <consortium name="International Wheat Genome Sequencing Consortium,"/>
            <person name="Marcussen T."/>
            <person name="Sandve S.R."/>
            <person name="Heier L."/>
            <person name="Spannagl M."/>
            <person name="Pfeifer M."/>
            <person name="Jakobsen K.S."/>
            <person name="Wulff B.B."/>
            <person name="Steuernagel B."/>
            <person name="Mayer K.F."/>
            <person name="Olsen O.A."/>
        </authorList>
    </citation>
    <scope>NUCLEOTIDE SEQUENCE [LARGE SCALE GENOMIC DNA]</scope>
    <source>
        <strain evidence="9">cv. AL8/78</strain>
    </source>
</reference>
<name>A0A453ILN8_AEGTS</name>
<evidence type="ECO:0000259" key="7">
    <source>
        <dbReference type="PROSITE" id="PS51297"/>
    </source>
</evidence>
<keyword evidence="2" id="KW-0805">Transcription regulation</keyword>
<dbReference type="CDD" id="cd00265">
    <property type="entry name" value="MADS_MEF2_like"/>
    <property type="match status" value="1"/>
</dbReference>
<sequence length="146" mass="17020">MGRGKVEMRRIENKISRQVTFAKRRNGLLKKAYELSLLCDAEVALIIFSGRGRLFEFSSSSCMYRTLERYRTCNSNSQEATPPLENELINYQEYLKLKTRVEFLQSSQRNILGEDLGPLSMKELDQIENQIDASLKHIRSKKFEFS</sequence>
<dbReference type="InterPro" id="IPR050142">
    <property type="entry name" value="MADS-box/MEF2_TF"/>
</dbReference>
<protein>
    <submittedName>
        <fullName evidence="8">Uncharacterized protein</fullName>
    </submittedName>
</protein>
<dbReference type="Gene3D" id="3.40.1810.10">
    <property type="entry name" value="Transcription factor, MADS-box"/>
    <property type="match status" value="1"/>
</dbReference>
<reference evidence="8" key="3">
    <citation type="journal article" date="2017" name="Nature">
        <title>Genome sequence of the progenitor of the wheat D genome Aegilops tauschii.</title>
        <authorList>
            <person name="Luo M.C."/>
            <person name="Gu Y.Q."/>
            <person name="Puiu D."/>
            <person name="Wang H."/>
            <person name="Twardziok S.O."/>
            <person name="Deal K.R."/>
            <person name="Huo N."/>
            <person name="Zhu T."/>
            <person name="Wang L."/>
            <person name="Wang Y."/>
            <person name="McGuire P.E."/>
            <person name="Liu S."/>
            <person name="Long H."/>
            <person name="Ramasamy R.K."/>
            <person name="Rodriguez J.C."/>
            <person name="Van S.L."/>
            <person name="Yuan L."/>
            <person name="Wang Z."/>
            <person name="Xia Z."/>
            <person name="Xiao L."/>
            <person name="Anderson O.D."/>
            <person name="Ouyang S."/>
            <person name="Liang Y."/>
            <person name="Zimin A.V."/>
            <person name="Pertea G."/>
            <person name="Qi P."/>
            <person name="Bennetzen J.L."/>
            <person name="Dai X."/>
            <person name="Dawson M.W."/>
            <person name="Muller H.G."/>
            <person name="Kugler K."/>
            <person name="Rivarola-Duarte L."/>
            <person name="Spannagl M."/>
            <person name="Mayer K.F.X."/>
            <person name="Lu F.H."/>
            <person name="Bevan M.W."/>
            <person name="Leroy P."/>
            <person name="Li P."/>
            <person name="You F.M."/>
            <person name="Sun Q."/>
            <person name="Liu Z."/>
            <person name="Lyons E."/>
            <person name="Wicker T."/>
            <person name="Salzberg S.L."/>
            <person name="Devos K.M."/>
            <person name="Dvorak J."/>
        </authorList>
    </citation>
    <scope>NUCLEOTIDE SEQUENCE [LARGE SCALE GENOMIC DNA]</scope>
    <source>
        <strain evidence="8">cv. AL8/78</strain>
    </source>
</reference>
<dbReference type="GO" id="GO:0046983">
    <property type="term" value="F:protein dimerization activity"/>
    <property type="evidence" value="ECO:0007669"/>
    <property type="project" value="InterPro"/>
</dbReference>
<proteinExistence type="predicted"/>
<dbReference type="InterPro" id="IPR033896">
    <property type="entry name" value="MEF2-like_N"/>
</dbReference>
<dbReference type="PROSITE" id="PS00350">
    <property type="entry name" value="MADS_BOX_1"/>
    <property type="match status" value="1"/>
</dbReference>
<reference evidence="9" key="2">
    <citation type="journal article" date="2017" name="Nat. Plants">
        <title>The Aegilops tauschii genome reveals multiple impacts of transposons.</title>
        <authorList>
            <person name="Zhao G."/>
            <person name="Zou C."/>
            <person name="Li K."/>
            <person name="Wang K."/>
            <person name="Li T."/>
            <person name="Gao L."/>
            <person name="Zhang X."/>
            <person name="Wang H."/>
            <person name="Yang Z."/>
            <person name="Liu X."/>
            <person name="Jiang W."/>
            <person name="Mao L."/>
            <person name="Kong X."/>
            <person name="Jiao Y."/>
            <person name="Jia J."/>
        </authorList>
    </citation>
    <scope>NUCLEOTIDE SEQUENCE [LARGE SCALE GENOMIC DNA]</scope>
    <source>
        <strain evidence="9">cv. AL8/78</strain>
    </source>
</reference>
<evidence type="ECO:0000256" key="4">
    <source>
        <dbReference type="ARBA" id="ARBA00023163"/>
    </source>
</evidence>
<dbReference type="PROSITE" id="PS51297">
    <property type="entry name" value="K_BOX"/>
    <property type="match status" value="1"/>
</dbReference>
<dbReference type="GO" id="GO:0000977">
    <property type="term" value="F:RNA polymerase II transcription regulatory region sequence-specific DNA binding"/>
    <property type="evidence" value="ECO:0007669"/>
    <property type="project" value="InterPro"/>
</dbReference>
<keyword evidence="3" id="KW-0238">DNA-binding</keyword>
<accession>A0A453ILN8</accession>
<evidence type="ECO:0000313" key="8">
    <source>
        <dbReference type="EnsemblPlants" id="AET4Gv20607600.10"/>
    </source>
</evidence>
<dbReference type="Gramene" id="AET4Gv20607600.10">
    <property type="protein sequence ID" value="AET4Gv20607600.10"/>
    <property type="gene ID" value="AET4Gv20607600"/>
</dbReference>
<dbReference type="GO" id="GO:0045944">
    <property type="term" value="P:positive regulation of transcription by RNA polymerase II"/>
    <property type="evidence" value="ECO:0007669"/>
    <property type="project" value="InterPro"/>
</dbReference>
<feature type="domain" description="MADS-box" evidence="6">
    <location>
        <begin position="1"/>
        <end position="61"/>
    </location>
</feature>
<dbReference type="Pfam" id="PF01486">
    <property type="entry name" value="K-box"/>
    <property type="match status" value="1"/>
</dbReference>
<reference evidence="8" key="5">
    <citation type="journal article" date="2021" name="G3 (Bethesda)">
        <title>Aegilops tauschii genome assembly Aet v5.0 features greater sequence contiguity and improved annotation.</title>
        <authorList>
            <person name="Wang L."/>
            <person name="Zhu T."/>
            <person name="Rodriguez J.C."/>
            <person name="Deal K.R."/>
            <person name="Dubcovsky J."/>
            <person name="McGuire P.E."/>
            <person name="Lux T."/>
            <person name="Spannagl M."/>
            <person name="Mayer K.F.X."/>
            <person name="Baldrich P."/>
            <person name="Meyers B.C."/>
            <person name="Huo N."/>
            <person name="Gu Y.Q."/>
            <person name="Zhou H."/>
            <person name="Devos K.M."/>
            <person name="Bennetzen J.L."/>
            <person name="Unver T."/>
            <person name="Budak H."/>
            <person name="Gulick P.J."/>
            <person name="Galiba G."/>
            <person name="Kalapos B."/>
            <person name="Nelson D.R."/>
            <person name="Li P."/>
            <person name="You F.M."/>
            <person name="Luo M.C."/>
            <person name="Dvorak J."/>
        </authorList>
    </citation>
    <scope>NUCLEOTIDE SEQUENCE [LARGE SCALE GENOMIC DNA]</scope>
    <source>
        <strain evidence="8">cv. AL8/78</strain>
    </source>
</reference>
<evidence type="ECO:0000256" key="1">
    <source>
        <dbReference type="ARBA" id="ARBA00004123"/>
    </source>
</evidence>
<dbReference type="GO" id="GO:0005634">
    <property type="term" value="C:nucleus"/>
    <property type="evidence" value="ECO:0007669"/>
    <property type="project" value="UniProtKB-SubCell"/>
</dbReference>
<keyword evidence="4" id="KW-0804">Transcription</keyword>
<dbReference type="InterPro" id="IPR002487">
    <property type="entry name" value="TF_Kbox"/>
</dbReference>
<dbReference type="SMART" id="SM00432">
    <property type="entry name" value="MADS"/>
    <property type="match status" value="1"/>
</dbReference>
<dbReference type="InterPro" id="IPR002100">
    <property type="entry name" value="TF_MADSbox"/>
</dbReference>
<reference evidence="8" key="4">
    <citation type="submission" date="2019-03" db="UniProtKB">
        <authorList>
            <consortium name="EnsemblPlants"/>
        </authorList>
    </citation>
    <scope>IDENTIFICATION</scope>
</reference>